<proteinExistence type="predicted"/>
<accession>A0A426XR52</accession>
<gene>
    <name evidence="2" type="ORF">B296_00019328</name>
</gene>
<name>A0A426XR52_ENSVE</name>
<dbReference type="Proteomes" id="UP000287651">
    <property type="component" value="Unassembled WGS sequence"/>
</dbReference>
<reference evidence="2 3" key="1">
    <citation type="journal article" date="2014" name="Agronomy (Basel)">
        <title>A Draft Genome Sequence for Ensete ventricosum, the Drought-Tolerant Tree Against Hunger.</title>
        <authorList>
            <person name="Harrison J."/>
            <person name="Moore K.A."/>
            <person name="Paszkiewicz K."/>
            <person name="Jones T."/>
            <person name="Grant M."/>
            <person name="Ambacheew D."/>
            <person name="Muzemil S."/>
            <person name="Studholme D.J."/>
        </authorList>
    </citation>
    <scope>NUCLEOTIDE SEQUENCE [LARGE SCALE GENOMIC DNA]</scope>
</reference>
<dbReference type="EMBL" id="AMZH03018153">
    <property type="protein sequence ID" value="RRT41969.1"/>
    <property type="molecule type" value="Genomic_DNA"/>
</dbReference>
<organism evidence="2 3">
    <name type="scientific">Ensete ventricosum</name>
    <name type="common">Abyssinian banana</name>
    <name type="synonym">Musa ensete</name>
    <dbReference type="NCBI Taxonomy" id="4639"/>
    <lineage>
        <taxon>Eukaryota</taxon>
        <taxon>Viridiplantae</taxon>
        <taxon>Streptophyta</taxon>
        <taxon>Embryophyta</taxon>
        <taxon>Tracheophyta</taxon>
        <taxon>Spermatophyta</taxon>
        <taxon>Magnoliopsida</taxon>
        <taxon>Liliopsida</taxon>
        <taxon>Zingiberales</taxon>
        <taxon>Musaceae</taxon>
        <taxon>Ensete</taxon>
    </lineage>
</organism>
<sequence length="136" mass="14758">MGRRCRRRTVTASVMGAGGRRQQPTIKDGRGGRLLRQGRQRRSWAVMGQQSLARATVEESNKGLAGGDSGRGWATTAEGWPTVDKERMKGEAKAVRKEGGWPWPGCIKCEQPPAGAASRKLAVGCGRDTHRKTACR</sequence>
<feature type="region of interest" description="Disordered" evidence="1">
    <location>
        <begin position="55"/>
        <end position="77"/>
    </location>
</feature>
<evidence type="ECO:0000313" key="3">
    <source>
        <dbReference type="Proteomes" id="UP000287651"/>
    </source>
</evidence>
<dbReference type="AlphaFoldDB" id="A0A426XR52"/>
<evidence type="ECO:0000256" key="1">
    <source>
        <dbReference type="SAM" id="MobiDB-lite"/>
    </source>
</evidence>
<comment type="caution">
    <text evidence="2">The sequence shown here is derived from an EMBL/GenBank/DDBJ whole genome shotgun (WGS) entry which is preliminary data.</text>
</comment>
<evidence type="ECO:0000313" key="2">
    <source>
        <dbReference type="EMBL" id="RRT41969.1"/>
    </source>
</evidence>
<feature type="region of interest" description="Disordered" evidence="1">
    <location>
        <begin position="1"/>
        <end position="31"/>
    </location>
</feature>
<protein>
    <submittedName>
        <fullName evidence="2">Uncharacterized protein</fullName>
    </submittedName>
</protein>